<accession>A0A8J2WJ71</accession>
<reference evidence="4" key="1">
    <citation type="submission" date="2021-11" db="EMBL/GenBank/DDBJ databases">
        <authorList>
            <person name="Schell T."/>
        </authorList>
    </citation>
    <scope>NUCLEOTIDE SEQUENCE</scope>
    <source>
        <strain evidence="4">M5</strain>
    </source>
</reference>
<dbReference type="InterPro" id="IPR001611">
    <property type="entry name" value="Leu-rich_rpt"/>
</dbReference>
<dbReference type="SUPFAM" id="SSF52047">
    <property type="entry name" value="RNI-like"/>
    <property type="match status" value="1"/>
</dbReference>
<dbReference type="SMART" id="SM00369">
    <property type="entry name" value="LRR_TYP"/>
    <property type="match status" value="27"/>
</dbReference>
<name>A0A8J2WJ71_9CRUS</name>
<keyword evidence="5" id="KW-1185">Reference proteome</keyword>
<gene>
    <name evidence="4" type="ORF">DGAL_LOCUS9535</name>
</gene>
<evidence type="ECO:0000256" key="3">
    <source>
        <dbReference type="SAM" id="SignalP"/>
    </source>
</evidence>
<comment type="caution">
    <text evidence="4">The sequence shown here is derived from an EMBL/GenBank/DDBJ whole genome shotgun (WGS) entry which is preliminary data.</text>
</comment>
<dbReference type="InterPro" id="IPR032675">
    <property type="entry name" value="LRR_dom_sf"/>
</dbReference>
<dbReference type="OrthoDB" id="10022853at2759"/>
<keyword evidence="2" id="KW-0677">Repeat</keyword>
<dbReference type="PROSITE" id="PS51450">
    <property type="entry name" value="LRR"/>
    <property type="match status" value="6"/>
</dbReference>
<keyword evidence="3" id="KW-0732">Signal</keyword>
<sequence>MKKSREPKLIVLSVLLLPSLSLLLLAVETVMGSAQYVVPCHFNPMCSCKMSQTSRAISESDGYANEPEETRNRTLTELEVLLADEIDRGRLLQDTAVIPSVLDAGDDVVEQENEFDVSCVGVPFAFLPALPPGKISHVDIVNSGLEVADRIPPWKTLSSNTFASHSRIRIESLRLMSNRIRHIGDHLFSGMEDDLKSLDLSYNELNEIPVAPLKTLKTLVWANFHNNQISSLEGLGQLWTHLAPNLDALFLGNNDIITLQRSKTNNDGRWDGSGHSLALLSNLNWLNVDGNQLIDLPSDTLPRQLHTLSAANNRIISFPSKLIEQLRELRWLDLRGNFIHQLPVNTIRTEPGNKLRLKKLDLGENLISSLSGGAMFNRSLHIRDLYLDFNRITRLPDSAFRGTNVNRLYLAANGLVEIDERAFHSLSSTLTLLDLDRNNLNNYPVALDYLKRLRFLYLANNRISRFSHGNFASFGLHLEELSLAGNKLGYFPASVLRNCPKLVHLNLAYNIIDSVTSEMFYDWGGNLEVLIVKGNKIKQLPSHLFRHTRKLRELSFSFNRLTSIDDDAFLDVADTLETLELNMVFEGTQFPTGLLKPLHQLQWLSLEYNRILSLSELAVDHLHKLHYLSLEGNRVSVINGNSFTGKLRSLRDIRLSHNLIESLPQHTFHNLDEVTTIVLANNRLQVIKNSAFENLPKLVTLNLAYNKIEQLEDGAFKWLPNLLKIDLQSNRIEEFSWEAMTNCTNVFMSASVNLSDNVIAKLKFDKREIGRLYIKAIDLSHNMLTMFPDTDFLSALAPSSLKKLLLGHNKITLLNDNILSTSCQDLQVLELQHNSIREVERYALTDAVSLQIIDLSENHLEVIPVGFFAHLKRLRIVNLSKNKIRAITKDIFEETVMETLNIAHNHLKHFPSSLLAVSPTLINLDVSHNHIDHLDAMMLSNTPNLISLNLAHNKLTLLPDNVFSYLNNLISLDLSYNTIRANFKELFHEIQHVKELNLANIGLNQWPHLPLPSLITLNLSSNALDCRTTDHIPANLVIRLGHLRNLDLSRNRFTLVPAFLWQTMPLLKHLELSSNPIRIINRDSFAALIRLQTLSLQSIGVPVLENIDGDSLHSLFSLTHIKIQTWPGPHLSQLLGGLRGLRKLSIEVRGPVLSSQFNYIATIDTAPKLREIEVSGSTLKNIYPDVFANTGIHTLPECSISLKKTAVRYLPERFINGLEGCASLALDLRENSLQSIGLQSIQNNNSLSATSTRHLAGGLRLENNQLMCSCANPSWLGKWLKRWYLETTSIRHPITSFHSEIYCQDPTSLKLMNLNDLPVSEKACSNAAFTAVSVSIHNQFTFAPFVMVSVLYVLSENRY</sequence>
<dbReference type="Gene3D" id="3.80.10.10">
    <property type="entry name" value="Ribonuclease Inhibitor"/>
    <property type="match status" value="8"/>
</dbReference>
<evidence type="ECO:0000256" key="2">
    <source>
        <dbReference type="ARBA" id="ARBA00022737"/>
    </source>
</evidence>
<dbReference type="PANTHER" id="PTHR24366">
    <property type="entry name" value="IG(IMMUNOGLOBULIN) AND LRR(LEUCINE RICH REPEAT) DOMAINS"/>
    <property type="match status" value="1"/>
</dbReference>
<feature type="chain" id="PRO_5035220101" description="Chaoptin" evidence="3">
    <location>
        <begin position="27"/>
        <end position="1359"/>
    </location>
</feature>
<dbReference type="EMBL" id="CAKKLH010000223">
    <property type="protein sequence ID" value="CAH0106380.1"/>
    <property type="molecule type" value="Genomic_DNA"/>
</dbReference>
<evidence type="ECO:0000313" key="4">
    <source>
        <dbReference type="EMBL" id="CAH0106380.1"/>
    </source>
</evidence>
<dbReference type="SUPFAM" id="SSF52058">
    <property type="entry name" value="L domain-like"/>
    <property type="match status" value="3"/>
</dbReference>
<dbReference type="PANTHER" id="PTHR24366:SF96">
    <property type="entry name" value="LEUCINE RICH REPEAT CONTAINING 53"/>
    <property type="match status" value="1"/>
</dbReference>
<dbReference type="InterPro" id="IPR003591">
    <property type="entry name" value="Leu-rich_rpt_typical-subtyp"/>
</dbReference>
<keyword evidence="1" id="KW-0433">Leucine-rich repeat</keyword>
<evidence type="ECO:0008006" key="6">
    <source>
        <dbReference type="Google" id="ProtNLM"/>
    </source>
</evidence>
<dbReference type="Proteomes" id="UP000789390">
    <property type="component" value="Unassembled WGS sequence"/>
</dbReference>
<proteinExistence type="predicted"/>
<feature type="signal peptide" evidence="3">
    <location>
        <begin position="1"/>
        <end position="26"/>
    </location>
</feature>
<dbReference type="SMART" id="SM00364">
    <property type="entry name" value="LRR_BAC"/>
    <property type="match status" value="15"/>
</dbReference>
<dbReference type="Pfam" id="PF13855">
    <property type="entry name" value="LRR_8"/>
    <property type="match status" value="8"/>
</dbReference>
<dbReference type="SMART" id="SM00365">
    <property type="entry name" value="LRR_SD22"/>
    <property type="match status" value="12"/>
</dbReference>
<organism evidence="4 5">
    <name type="scientific">Daphnia galeata</name>
    <dbReference type="NCBI Taxonomy" id="27404"/>
    <lineage>
        <taxon>Eukaryota</taxon>
        <taxon>Metazoa</taxon>
        <taxon>Ecdysozoa</taxon>
        <taxon>Arthropoda</taxon>
        <taxon>Crustacea</taxon>
        <taxon>Branchiopoda</taxon>
        <taxon>Diplostraca</taxon>
        <taxon>Cladocera</taxon>
        <taxon>Anomopoda</taxon>
        <taxon>Daphniidae</taxon>
        <taxon>Daphnia</taxon>
    </lineage>
</organism>
<dbReference type="FunFam" id="3.80.10.10:FF:001164">
    <property type="entry name" value="GH01279p"/>
    <property type="match status" value="1"/>
</dbReference>
<evidence type="ECO:0000313" key="5">
    <source>
        <dbReference type="Proteomes" id="UP000789390"/>
    </source>
</evidence>
<evidence type="ECO:0000256" key="1">
    <source>
        <dbReference type="ARBA" id="ARBA00022614"/>
    </source>
</evidence>
<protein>
    <recommendedName>
        <fullName evidence="6">Chaoptin</fullName>
    </recommendedName>
</protein>